<keyword evidence="3" id="KW-0067">ATP-binding</keyword>
<evidence type="ECO:0000256" key="3">
    <source>
        <dbReference type="ARBA" id="ARBA00022840"/>
    </source>
</evidence>
<protein>
    <submittedName>
        <fullName evidence="6">Isoleucine--tRNA ligase</fullName>
    </submittedName>
</protein>
<dbReference type="Proteomes" id="UP000308444">
    <property type="component" value="Unassembled WGS sequence"/>
</dbReference>
<keyword evidence="2" id="KW-0547">Nucleotide-binding</keyword>
<dbReference type="PANTHER" id="PTHR42780">
    <property type="entry name" value="SOLEUCYL-TRNA SYNTHETASE"/>
    <property type="match status" value="1"/>
</dbReference>
<feature type="non-terminal residue" evidence="6">
    <location>
        <position position="115"/>
    </location>
</feature>
<evidence type="ECO:0000313" key="7">
    <source>
        <dbReference type="Proteomes" id="UP000308444"/>
    </source>
</evidence>
<dbReference type="EMBL" id="SZOH01004653">
    <property type="protein sequence ID" value="TKI83819.1"/>
    <property type="molecule type" value="Genomic_DNA"/>
</dbReference>
<evidence type="ECO:0000256" key="2">
    <source>
        <dbReference type="ARBA" id="ARBA00022741"/>
    </source>
</evidence>
<reference evidence="6 7" key="1">
    <citation type="journal article" date="2019" name="Environ. Microbiol.">
        <title>An active ?-lactamase is a part of an orchestrated cell wall stress resistance network of Bacillus subtilis and related rhizosphere species.</title>
        <authorList>
            <person name="Bucher T."/>
            <person name="Keren-Paz A."/>
            <person name="Hausser J."/>
            <person name="Olender T."/>
            <person name="Cytryn E."/>
            <person name="Kolodkin-Gal I."/>
        </authorList>
    </citation>
    <scope>NUCLEOTIDE SEQUENCE [LARGE SCALE GENOMIC DNA]</scope>
    <source>
        <strain evidence="6 7">I32</strain>
    </source>
</reference>
<dbReference type="InterPro" id="IPR023586">
    <property type="entry name" value="Ile-tRNA-ligase_type2"/>
</dbReference>
<dbReference type="AlphaFoldDB" id="A0A9X9F1B8"/>
<proteinExistence type="predicted"/>
<evidence type="ECO:0000256" key="1">
    <source>
        <dbReference type="ARBA" id="ARBA00022598"/>
    </source>
</evidence>
<sequence>LSSHEVAQGYKTVKDLSATVKFKVKDSENEYFLGWTTTPWTLPANVALAVHPNMEYVKAKQESHVYIVAKERVQEVLKENYEVLSVHKGEELLNTSYTAPFPMKEVTNGYRVIAA</sequence>
<gene>
    <name evidence="6" type="ORF">FC695_40970</name>
</gene>
<keyword evidence="1 6" id="KW-0436">Ligase</keyword>
<accession>A0A9X9F1B8</accession>
<dbReference type="GO" id="GO:0006428">
    <property type="term" value="P:isoleucyl-tRNA aminoacylation"/>
    <property type="evidence" value="ECO:0007669"/>
    <property type="project" value="TreeGrafter"/>
</dbReference>
<organism evidence="6 7">
    <name type="scientific">Bacillus cereus</name>
    <dbReference type="NCBI Taxonomy" id="1396"/>
    <lineage>
        <taxon>Bacteria</taxon>
        <taxon>Bacillati</taxon>
        <taxon>Bacillota</taxon>
        <taxon>Bacilli</taxon>
        <taxon>Bacillales</taxon>
        <taxon>Bacillaceae</taxon>
        <taxon>Bacillus</taxon>
        <taxon>Bacillus cereus group</taxon>
    </lineage>
</organism>
<evidence type="ECO:0000256" key="5">
    <source>
        <dbReference type="ARBA" id="ARBA00023146"/>
    </source>
</evidence>
<dbReference type="GO" id="GO:0004822">
    <property type="term" value="F:isoleucine-tRNA ligase activity"/>
    <property type="evidence" value="ECO:0007669"/>
    <property type="project" value="InterPro"/>
</dbReference>
<comment type="caution">
    <text evidence="6">The sequence shown here is derived from an EMBL/GenBank/DDBJ whole genome shotgun (WGS) entry which is preliminary data.</text>
</comment>
<dbReference type="SUPFAM" id="SSF50677">
    <property type="entry name" value="ValRS/IleRS/LeuRS editing domain"/>
    <property type="match status" value="1"/>
</dbReference>
<dbReference type="GO" id="GO:0002161">
    <property type="term" value="F:aminoacyl-tRNA deacylase activity"/>
    <property type="evidence" value="ECO:0007669"/>
    <property type="project" value="InterPro"/>
</dbReference>
<keyword evidence="5" id="KW-0030">Aminoacyl-tRNA synthetase</keyword>
<keyword evidence="4" id="KW-0648">Protein biosynthesis</keyword>
<feature type="non-terminal residue" evidence="6">
    <location>
        <position position="1"/>
    </location>
</feature>
<evidence type="ECO:0000256" key="4">
    <source>
        <dbReference type="ARBA" id="ARBA00022917"/>
    </source>
</evidence>
<evidence type="ECO:0000313" key="6">
    <source>
        <dbReference type="EMBL" id="TKI83819.1"/>
    </source>
</evidence>
<dbReference type="InterPro" id="IPR009008">
    <property type="entry name" value="Val/Leu/Ile-tRNA-synth_edit"/>
</dbReference>
<dbReference type="PANTHER" id="PTHR42780:SF1">
    <property type="entry name" value="ISOLEUCINE--TRNA LIGASE, CYTOPLASMIC"/>
    <property type="match status" value="1"/>
</dbReference>
<dbReference type="Gene3D" id="3.90.740.10">
    <property type="entry name" value="Valyl/Leucyl/Isoleucyl-tRNA synthetase, editing domain"/>
    <property type="match status" value="1"/>
</dbReference>
<name>A0A9X9F1B8_BACCE</name>
<dbReference type="GO" id="GO:0005524">
    <property type="term" value="F:ATP binding"/>
    <property type="evidence" value="ECO:0007669"/>
    <property type="project" value="UniProtKB-KW"/>
</dbReference>